<comment type="caution">
    <text evidence="3">The sequence shown here is derived from an EMBL/GenBank/DDBJ whole genome shotgun (WGS) entry which is preliminary data.</text>
</comment>
<protein>
    <recommendedName>
        <fullName evidence="2">PAS domain-containing protein</fullName>
    </recommendedName>
</protein>
<evidence type="ECO:0000256" key="1">
    <source>
        <dbReference type="SAM" id="MobiDB-lite"/>
    </source>
</evidence>
<dbReference type="InterPro" id="IPR035965">
    <property type="entry name" value="PAS-like_dom_sf"/>
</dbReference>
<dbReference type="Pfam" id="PF08447">
    <property type="entry name" value="PAS_3"/>
    <property type="match status" value="1"/>
</dbReference>
<feature type="compositionally biased region" description="Pro residues" evidence="1">
    <location>
        <begin position="143"/>
        <end position="152"/>
    </location>
</feature>
<organism evidence="3 4">
    <name type="scientific">Hohenbuehelia grisea</name>
    <dbReference type="NCBI Taxonomy" id="104357"/>
    <lineage>
        <taxon>Eukaryota</taxon>
        <taxon>Fungi</taxon>
        <taxon>Dikarya</taxon>
        <taxon>Basidiomycota</taxon>
        <taxon>Agaricomycotina</taxon>
        <taxon>Agaricomycetes</taxon>
        <taxon>Agaricomycetidae</taxon>
        <taxon>Agaricales</taxon>
        <taxon>Pleurotineae</taxon>
        <taxon>Pleurotaceae</taxon>
        <taxon>Hohenbuehelia</taxon>
    </lineage>
</organism>
<reference evidence="4" key="1">
    <citation type="submission" date="2024-06" db="EMBL/GenBank/DDBJ databases">
        <title>Multi-omics analyses provide insights into the biosynthesis of the anticancer antibiotic pleurotin in Hohenbuehelia grisea.</title>
        <authorList>
            <person name="Weaver J.A."/>
            <person name="Alberti F."/>
        </authorList>
    </citation>
    <scope>NUCLEOTIDE SEQUENCE [LARGE SCALE GENOMIC DNA]</scope>
    <source>
        <strain evidence="4">T-177</strain>
    </source>
</reference>
<proteinExistence type="predicted"/>
<dbReference type="Proteomes" id="UP001556367">
    <property type="component" value="Unassembled WGS sequence"/>
</dbReference>
<evidence type="ECO:0000259" key="2">
    <source>
        <dbReference type="PROSITE" id="PS50112"/>
    </source>
</evidence>
<feature type="compositionally biased region" description="Low complexity" evidence="1">
    <location>
        <begin position="198"/>
        <end position="217"/>
    </location>
</feature>
<dbReference type="InterPro" id="IPR000014">
    <property type="entry name" value="PAS"/>
</dbReference>
<dbReference type="SUPFAM" id="SSF55785">
    <property type="entry name" value="PYP-like sensor domain (PAS domain)"/>
    <property type="match status" value="1"/>
</dbReference>
<feature type="compositionally biased region" description="Basic and acidic residues" evidence="1">
    <location>
        <begin position="166"/>
        <end position="183"/>
    </location>
</feature>
<dbReference type="InterPro" id="IPR013655">
    <property type="entry name" value="PAS_fold_3"/>
</dbReference>
<feature type="compositionally biased region" description="Basic residues" evidence="1">
    <location>
        <begin position="238"/>
        <end position="257"/>
    </location>
</feature>
<feature type="compositionally biased region" description="Pro residues" evidence="1">
    <location>
        <begin position="263"/>
        <end position="273"/>
    </location>
</feature>
<evidence type="ECO:0000313" key="4">
    <source>
        <dbReference type="Proteomes" id="UP001556367"/>
    </source>
</evidence>
<feature type="domain" description="PAS" evidence="2">
    <location>
        <begin position="23"/>
        <end position="68"/>
    </location>
</feature>
<name>A0ABR3K2U3_9AGAR</name>
<gene>
    <name evidence="3" type="ORF">HGRIS_006425</name>
</gene>
<dbReference type="PROSITE" id="PS50112">
    <property type="entry name" value="PAS"/>
    <property type="match status" value="1"/>
</dbReference>
<dbReference type="EMBL" id="JASNQZ010000001">
    <property type="protein sequence ID" value="KAL0961483.1"/>
    <property type="molecule type" value="Genomic_DNA"/>
</dbReference>
<sequence length="474" mass="51187">MDSAPSYLSFIGIVDFAPEANWVFITDSVTDLLGYEPSDLLGTPSLQLVHPDEFPRVQKMHYNTIQEDKAAVIAYLRLRHKDPYKGYILCCISRTVVHNVLVGSVSFATPGAKQLHNASTAQEITVITPHARDFEFRRWNDPSPMPPDPPLPRGRSVSLTHIGFSVRDRSHGSRSRSGDRSSAHDASSSDQRDRGRSESSAASETSTATTVAGSSSAKGKHRASSPPHSRSPSPAPVQRRRTPSPRRARSKHRHSPRRYSPSPARPIAPPAPAPAENANLDFDLLPLQSFRTALILNRFSSQCPIVYCSNDLLLNTMTAMGRSFFDFVSKKDEDVVRSWIDVVKGWGVNERGQPSDGGFGYGKFVLLTEGRDSSERVADPAPPRRHGGPTRTARSGSTSGAAGSGRAPSSQRTRAPSNSGRGAAGGPGDRYAGASIRPRIHALLAPDAAKHVPVDAIFSAHSDGMLVILRGATV</sequence>
<feature type="region of interest" description="Disordered" evidence="1">
    <location>
        <begin position="372"/>
        <end position="432"/>
    </location>
</feature>
<keyword evidence="4" id="KW-1185">Reference proteome</keyword>
<dbReference type="Gene3D" id="3.30.450.20">
    <property type="entry name" value="PAS domain"/>
    <property type="match status" value="1"/>
</dbReference>
<evidence type="ECO:0000313" key="3">
    <source>
        <dbReference type="EMBL" id="KAL0961483.1"/>
    </source>
</evidence>
<feature type="compositionally biased region" description="Low complexity" evidence="1">
    <location>
        <begin position="389"/>
        <end position="410"/>
    </location>
</feature>
<feature type="region of interest" description="Disordered" evidence="1">
    <location>
        <begin position="137"/>
        <end position="275"/>
    </location>
</feature>
<feature type="compositionally biased region" description="Polar residues" evidence="1">
    <location>
        <begin position="411"/>
        <end position="420"/>
    </location>
</feature>
<accession>A0ABR3K2U3</accession>
<dbReference type="CDD" id="cd00130">
    <property type="entry name" value="PAS"/>
    <property type="match status" value="1"/>
</dbReference>